<protein>
    <submittedName>
        <fullName evidence="3">FecR family protein</fullName>
    </submittedName>
</protein>
<dbReference type="InterPro" id="IPR006860">
    <property type="entry name" value="FecR"/>
</dbReference>
<name>A0A238XIQ2_9BACT</name>
<dbReference type="EMBL" id="FZNS01000004">
    <property type="protein sequence ID" value="SNR58886.1"/>
    <property type="molecule type" value="Genomic_DNA"/>
</dbReference>
<dbReference type="AlphaFoldDB" id="A0A238XIQ2"/>
<sequence length="346" mass="38019">MKQTDLRDLLHRYQQGTCTPEEKQIVEDWYDVLGHEREINITRQEQETIKAALWARIAQDTFENYDTSLPAKASSWTVWRRPGRWAAAALVALGIGLGAQQVLTTRQSGPGLTATTVPTSRWVVHINRTNAPEQLALPDGSHVLLSPRSQLKYPRAFTGGRRIVTLTGEAFFDVYHDASRPFLVYTQKVVTRVLGTSFLVQAPVSAQPVVVQVKTGRVRVTPRATAEAGATATLPGSVVVLPNQQAVYKPDEHALKRELVAQPVQLVAQSFAFDDRPVTEVLAALEKAYGVVIEYDANSLASCTVTLNLRDESLYGKLNVLSKALGASYSTADTHILFRSPGCATR</sequence>
<dbReference type="PANTHER" id="PTHR30273:SF2">
    <property type="entry name" value="PROTEIN FECR"/>
    <property type="match status" value="1"/>
</dbReference>
<keyword evidence="4" id="KW-1185">Reference proteome</keyword>
<evidence type="ECO:0000313" key="3">
    <source>
        <dbReference type="EMBL" id="SNR58886.1"/>
    </source>
</evidence>
<dbReference type="PIRSF" id="PIRSF018266">
    <property type="entry name" value="FecR"/>
    <property type="match status" value="1"/>
</dbReference>
<accession>A0A238XIQ2</accession>
<dbReference type="Proteomes" id="UP000198310">
    <property type="component" value="Unassembled WGS sequence"/>
</dbReference>
<dbReference type="GO" id="GO:0016989">
    <property type="term" value="F:sigma factor antagonist activity"/>
    <property type="evidence" value="ECO:0007669"/>
    <property type="project" value="TreeGrafter"/>
</dbReference>
<proteinExistence type="predicted"/>
<evidence type="ECO:0000313" key="4">
    <source>
        <dbReference type="Proteomes" id="UP000198310"/>
    </source>
</evidence>
<dbReference type="Gene3D" id="2.60.120.1440">
    <property type="match status" value="1"/>
</dbReference>
<dbReference type="InterPro" id="IPR032508">
    <property type="entry name" value="FecR_C"/>
</dbReference>
<dbReference type="RefSeq" id="WP_089332637.1">
    <property type="nucleotide sequence ID" value="NZ_FZNS01000004.1"/>
</dbReference>
<gene>
    <name evidence="3" type="ORF">SAMN06269173_104152</name>
</gene>
<feature type="domain" description="Protein FecR C-terminal" evidence="2">
    <location>
        <begin position="271"/>
        <end position="336"/>
    </location>
</feature>
<reference evidence="4" key="1">
    <citation type="submission" date="2017-06" db="EMBL/GenBank/DDBJ databases">
        <authorList>
            <person name="Varghese N."/>
            <person name="Submissions S."/>
        </authorList>
    </citation>
    <scope>NUCLEOTIDE SEQUENCE [LARGE SCALE GENOMIC DNA]</scope>
    <source>
        <strain evidence="4">DSM 28041</strain>
    </source>
</reference>
<dbReference type="PANTHER" id="PTHR30273">
    <property type="entry name" value="PERIPLASMIC SIGNAL SENSOR AND SIGMA FACTOR ACTIVATOR FECR-RELATED"/>
    <property type="match status" value="1"/>
</dbReference>
<feature type="domain" description="FecR protein" evidence="1">
    <location>
        <begin position="131"/>
        <end position="219"/>
    </location>
</feature>
<evidence type="ECO:0000259" key="2">
    <source>
        <dbReference type="Pfam" id="PF16344"/>
    </source>
</evidence>
<dbReference type="Pfam" id="PF16344">
    <property type="entry name" value="FecR_C"/>
    <property type="match status" value="1"/>
</dbReference>
<dbReference type="Pfam" id="PF04773">
    <property type="entry name" value="FecR"/>
    <property type="match status" value="1"/>
</dbReference>
<organism evidence="3 4">
    <name type="scientific">Hymenobacter mucosus</name>
    <dbReference type="NCBI Taxonomy" id="1411120"/>
    <lineage>
        <taxon>Bacteria</taxon>
        <taxon>Pseudomonadati</taxon>
        <taxon>Bacteroidota</taxon>
        <taxon>Cytophagia</taxon>
        <taxon>Cytophagales</taxon>
        <taxon>Hymenobacteraceae</taxon>
        <taxon>Hymenobacter</taxon>
    </lineage>
</organism>
<dbReference type="InterPro" id="IPR012373">
    <property type="entry name" value="Ferrdict_sens_TM"/>
</dbReference>
<evidence type="ECO:0000259" key="1">
    <source>
        <dbReference type="Pfam" id="PF04773"/>
    </source>
</evidence>
<dbReference type="Gene3D" id="3.55.50.30">
    <property type="match status" value="1"/>
</dbReference>